<sequence length="243" mass="27465">MSKLIAIWGSPNSGKTTFATKLARSIYEEYQSTVIVVYADNETPTLPIIFPNYKKEDMFSVGAALAKTDVAQEDVVKQLVTVKDKQNFGFLGFTDRENRYTYPSFDLGKVRSLYAVLQTLADFVVVDCTSNLKNPLSRVAVMEAETGIRLATPDLKSMSYLSSQLQLYAEPCFRLGEQIQGLNVPDADLYMPIDEAKTHLPDVRFTVPYSRLVKQQMLDGKLYEKVNDKKFNEKFKAIVEKIV</sequence>
<dbReference type="InterPro" id="IPR027417">
    <property type="entry name" value="P-loop_NTPase"/>
</dbReference>
<organism evidence="1 2">
    <name type="scientific">Candidatus Colimorpha enterica</name>
    <dbReference type="NCBI Taxonomy" id="3083063"/>
    <lineage>
        <taxon>Bacteria</taxon>
        <taxon>Pseudomonadati</taxon>
        <taxon>Bacteroidota</taxon>
        <taxon>Bacteroidia</taxon>
        <taxon>Bacteroidales</taxon>
        <taxon>Candidatus Colimorpha</taxon>
    </lineage>
</organism>
<reference evidence="1" key="1">
    <citation type="submission" date="2012-11" db="EMBL/GenBank/DDBJ databases">
        <title>Dependencies among metagenomic species, viruses, plasmids and units of genetic variation.</title>
        <authorList>
            <person name="Nielsen H.B."/>
            <person name="Almeida M."/>
            <person name="Juncker A.S."/>
            <person name="Rasmussen S."/>
            <person name="Li J."/>
            <person name="Sunagawa S."/>
            <person name="Plichta D."/>
            <person name="Gautier L."/>
            <person name="Le Chatelier E."/>
            <person name="Peletier E."/>
            <person name="Bonde I."/>
            <person name="Nielsen T."/>
            <person name="Manichanh C."/>
            <person name="Arumugam M."/>
            <person name="Batto J."/>
            <person name="Santos M.B.Q.D."/>
            <person name="Blom N."/>
            <person name="Borruel N."/>
            <person name="Burgdorf K.S."/>
            <person name="Boumezbeur F."/>
            <person name="Casellas F."/>
            <person name="Dore J."/>
            <person name="Guarner F."/>
            <person name="Hansen T."/>
            <person name="Hildebrand F."/>
            <person name="Kaas R.S."/>
            <person name="Kennedy S."/>
            <person name="Kristiansen K."/>
            <person name="Kultima J.R."/>
            <person name="Leonard P."/>
            <person name="Levenez F."/>
            <person name="Lund O."/>
            <person name="Moumen B."/>
            <person name="Le Paslier D."/>
            <person name="Pons N."/>
            <person name="Pedersen O."/>
            <person name="Prifti E."/>
            <person name="Qin J."/>
            <person name="Raes J."/>
            <person name="Tap J."/>
            <person name="Tims S."/>
            <person name="Ussery D.W."/>
            <person name="Yamada T."/>
            <person name="MetaHit consortium"/>
            <person name="Renault P."/>
            <person name="Sicheritz-Ponten T."/>
            <person name="Bork P."/>
            <person name="Wang J."/>
            <person name="Brunak S."/>
            <person name="Ehrlich S.D."/>
        </authorList>
    </citation>
    <scope>NUCLEOTIDE SEQUENCE [LARGE SCALE GENOMIC DNA]</scope>
</reference>
<gene>
    <name evidence="1" type="ORF">BN580_00440</name>
</gene>
<evidence type="ECO:0008006" key="3">
    <source>
        <dbReference type="Google" id="ProtNLM"/>
    </source>
</evidence>
<dbReference type="EMBL" id="CBFW010000436">
    <property type="protein sequence ID" value="CDC77447.1"/>
    <property type="molecule type" value="Genomic_DNA"/>
</dbReference>
<evidence type="ECO:0000313" key="1">
    <source>
        <dbReference type="EMBL" id="CDC77447.1"/>
    </source>
</evidence>
<dbReference type="Gene3D" id="3.40.50.300">
    <property type="entry name" value="P-loop containing nucleotide triphosphate hydrolases"/>
    <property type="match status" value="1"/>
</dbReference>
<dbReference type="SUPFAM" id="SSF52540">
    <property type="entry name" value="P-loop containing nucleoside triphosphate hydrolases"/>
    <property type="match status" value="1"/>
</dbReference>
<dbReference type="AlphaFoldDB" id="R6V3V1"/>
<protein>
    <recommendedName>
        <fullName evidence="3">CobQ/CobB/MinD/ParA nucleotide binding domain-containing protein</fullName>
    </recommendedName>
</protein>
<evidence type="ECO:0000313" key="2">
    <source>
        <dbReference type="Proteomes" id="UP000017938"/>
    </source>
</evidence>
<name>R6V3V1_9BACT</name>
<comment type="caution">
    <text evidence="1">The sequence shown here is derived from an EMBL/GenBank/DDBJ whole genome shotgun (WGS) entry which is preliminary data.</text>
</comment>
<dbReference type="STRING" id="1263015.BN580_00440"/>
<dbReference type="Proteomes" id="UP000017938">
    <property type="component" value="Unassembled WGS sequence"/>
</dbReference>
<proteinExistence type="predicted"/>
<accession>R6V3V1</accession>